<dbReference type="GO" id="GO:0016020">
    <property type="term" value="C:membrane"/>
    <property type="evidence" value="ECO:0007669"/>
    <property type="project" value="UniProtKB-SubCell"/>
</dbReference>
<dbReference type="EMBL" id="SLWQ01000001">
    <property type="protein sequence ID" value="TCO43289.1"/>
    <property type="molecule type" value="Genomic_DNA"/>
</dbReference>
<feature type="transmembrane region" description="Helical" evidence="8">
    <location>
        <begin position="236"/>
        <end position="258"/>
    </location>
</feature>
<dbReference type="SUPFAM" id="SSF81653">
    <property type="entry name" value="Calcium ATPase, transduction domain A"/>
    <property type="match status" value="1"/>
</dbReference>
<dbReference type="Pfam" id="PF00690">
    <property type="entry name" value="Cation_ATPase_N"/>
    <property type="match status" value="1"/>
</dbReference>
<dbReference type="InterPro" id="IPR023299">
    <property type="entry name" value="ATPase_P-typ_cyto_dom_N"/>
</dbReference>
<dbReference type="AlphaFoldDB" id="A0A4R2IHJ3"/>
<feature type="transmembrane region" description="Helical" evidence="8">
    <location>
        <begin position="45"/>
        <end position="68"/>
    </location>
</feature>
<dbReference type="OrthoDB" id="9814270at2"/>
<feature type="transmembrane region" description="Helical" evidence="8">
    <location>
        <begin position="747"/>
        <end position="766"/>
    </location>
</feature>
<dbReference type="SUPFAM" id="SSF56784">
    <property type="entry name" value="HAD-like"/>
    <property type="match status" value="1"/>
</dbReference>
<dbReference type="NCBIfam" id="TIGR01494">
    <property type="entry name" value="ATPase_P-type"/>
    <property type="match status" value="2"/>
</dbReference>
<keyword evidence="5" id="KW-1278">Translocase</keyword>
<dbReference type="InterPro" id="IPR023298">
    <property type="entry name" value="ATPase_P-typ_TM_dom_sf"/>
</dbReference>
<feature type="transmembrane region" description="Helical" evidence="8">
    <location>
        <begin position="668"/>
        <end position="689"/>
    </location>
</feature>
<dbReference type="InterPro" id="IPR006068">
    <property type="entry name" value="ATPase_P-typ_cation-transptr_C"/>
</dbReference>
<dbReference type="Gene3D" id="2.70.150.10">
    <property type="entry name" value="Calcium-transporting ATPase, cytoplasmic transduction domain A"/>
    <property type="match status" value="1"/>
</dbReference>
<dbReference type="SMART" id="SM00831">
    <property type="entry name" value="Cation_ATPase_N"/>
    <property type="match status" value="1"/>
</dbReference>
<comment type="subcellular location">
    <subcellularLocation>
        <location evidence="1">Membrane</location>
        <topology evidence="1">Multi-pass membrane protein</topology>
    </subcellularLocation>
</comment>
<dbReference type="Proteomes" id="UP000294862">
    <property type="component" value="Unassembled WGS sequence"/>
</dbReference>
<dbReference type="InterPro" id="IPR008250">
    <property type="entry name" value="ATPase_P-typ_transduc_dom_A_sf"/>
</dbReference>
<evidence type="ECO:0000313" key="10">
    <source>
        <dbReference type="EMBL" id="TCO43289.1"/>
    </source>
</evidence>
<dbReference type="SFLD" id="SFLDF00027">
    <property type="entry name" value="p-type_atpase"/>
    <property type="match status" value="1"/>
</dbReference>
<dbReference type="InterPro" id="IPR059000">
    <property type="entry name" value="ATPase_P-type_domA"/>
</dbReference>
<evidence type="ECO:0000256" key="7">
    <source>
        <dbReference type="ARBA" id="ARBA00023136"/>
    </source>
</evidence>
<dbReference type="GO" id="GO:0016887">
    <property type="term" value="F:ATP hydrolysis activity"/>
    <property type="evidence" value="ECO:0007669"/>
    <property type="project" value="InterPro"/>
</dbReference>
<dbReference type="GO" id="GO:0005524">
    <property type="term" value="F:ATP binding"/>
    <property type="evidence" value="ECO:0007669"/>
    <property type="project" value="UniProtKB-KW"/>
</dbReference>
<gene>
    <name evidence="10" type="ORF">EV148_101712</name>
</gene>
<dbReference type="PROSITE" id="PS00154">
    <property type="entry name" value="ATPASE_E1_E2"/>
    <property type="match status" value="1"/>
</dbReference>
<keyword evidence="4" id="KW-0067">ATP-binding</keyword>
<evidence type="ECO:0000259" key="9">
    <source>
        <dbReference type="SMART" id="SM00831"/>
    </source>
</evidence>
<evidence type="ECO:0000256" key="2">
    <source>
        <dbReference type="ARBA" id="ARBA00022692"/>
    </source>
</evidence>
<dbReference type="Gene3D" id="3.40.1110.10">
    <property type="entry name" value="Calcium-transporting ATPase, cytoplasmic domain N"/>
    <property type="match status" value="2"/>
</dbReference>
<keyword evidence="7 8" id="KW-0472">Membrane</keyword>
<protein>
    <submittedName>
        <fullName evidence="10">Ca2+-transporting ATPase</fullName>
    </submittedName>
</protein>
<dbReference type="RefSeq" id="WP_131993498.1">
    <property type="nucleotide sequence ID" value="NZ_SLWQ01000001.1"/>
</dbReference>
<feature type="transmembrane region" description="Helical" evidence="8">
    <location>
        <begin position="74"/>
        <end position="92"/>
    </location>
</feature>
<comment type="caution">
    <text evidence="10">The sequence shown here is derived from an EMBL/GenBank/DDBJ whole genome shotgun (WGS) entry which is preliminary data.</text>
</comment>
<feature type="domain" description="Cation-transporting P-type ATPase N-terminal" evidence="9">
    <location>
        <begin position="3"/>
        <end position="73"/>
    </location>
</feature>
<organism evidence="10 11">
    <name type="scientific">Dokdonella fugitiva</name>
    <dbReference type="NCBI Taxonomy" id="328517"/>
    <lineage>
        <taxon>Bacteria</taxon>
        <taxon>Pseudomonadati</taxon>
        <taxon>Pseudomonadota</taxon>
        <taxon>Gammaproteobacteria</taxon>
        <taxon>Lysobacterales</taxon>
        <taxon>Rhodanobacteraceae</taxon>
        <taxon>Dokdonella</taxon>
    </lineage>
</organism>
<dbReference type="InterPro" id="IPR004014">
    <property type="entry name" value="ATPase_P-typ_cation-transptr_N"/>
</dbReference>
<dbReference type="InterPro" id="IPR001757">
    <property type="entry name" value="P_typ_ATPase"/>
</dbReference>
<evidence type="ECO:0000256" key="4">
    <source>
        <dbReference type="ARBA" id="ARBA00022840"/>
    </source>
</evidence>
<dbReference type="Pfam" id="PF00689">
    <property type="entry name" value="Cation_ATPase_C"/>
    <property type="match status" value="1"/>
</dbReference>
<dbReference type="SFLD" id="SFLDG00002">
    <property type="entry name" value="C1.7:_P-type_atpase_like"/>
    <property type="match status" value="1"/>
</dbReference>
<dbReference type="PRINTS" id="PR00120">
    <property type="entry name" value="HATPASE"/>
</dbReference>
<evidence type="ECO:0000256" key="6">
    <source>
        <dbReference type="ARBA" id="ARBA00022989"/>
    </source>
</evidence>
<dbReference type="Gene3D" id="1.20.1110.10">
    <property type="entry name" value="Calcium-transporting ATPase, transmembrane domain"/>
    <property type="match status" value="2"/>
</dbReference>
<evidence type="ECO:0000256" key="3">
    <source>
        <dbReference type="ARBA" id="ARBA00022741"/>
    </source>
</evidence>
<accession>A0A4R2IHJ3</accession>
<dbReference type="InterPro" id="IPR044492">
    <property type="entry name" value="P_typ_ATPase_HD_dom"/>
</dbReference>
<keyword evidence="3" id="KW-0547">Nucleotide-binding</keyword>
<keyword evidence="2 8" id="KW-0812">Transmembrane</keyword>
<dbReference type="InterPro" id="IPR018303">
    <property type="entry name" value="ATPase_P-typ_P_site"/>
</dbReference>
<evidence type="ECO:0000256" key="1">
    <source>
        <dbReference type="ARBA" id="ARBA00004141"/>
    </source>
</evidence>
<dbReference type="SUPFAM" id="SSF81665">
    <property type="entry name" value="Calcium ATPase, transmembrane domain M"/>
    <property type="match status" value="1"/>
</dbReference>
<feature type="transmembrane region" description="Helical" evidence="8">
    <location>
        <begin position="812"/>
        <end position="832"/>
    </location>
</feature>
<dbReference type="PANTHER" id="PTHR42861">
    <property type="entry name" value="CALCIUM-TRANSPORTING ATPASE"/>
    <property type="match status" value="1"/>
</dbReference>
<dbReference type="Pfam" id="PF00122">
    <property type="entry name" value="E1-E2_ATPase"/>
    <property type="match status" value="1"/>
</dbReference>
<name>A0A4R2IHJ3_9GAMM</name>
<feature type="transmembrane region" description="Helical" evidence="8">
    <location>
        <begin position="778"/>
        <end position="800"/>
    </location>
</feature>
<feature type="transmembrane region" description="Helical" evidence="8">
    <location>
        <begin position="710"/>
        <end position="735"/>
    </location>
</feature>
<dbReference type="GO" id="GO:0015662">
    <property type="term" value="F:P-type ion transporter activity"/>
    <property type="evidence" value="ECO:0007669"/>
    <property type="project" value="UniProtKB-ARBA"/>
</dbReference>
<reference evidence="10 11" key="1">
    <citation type="journal article" date="2015" name="Stand. Genomic Sci.">
        <title>Genomic Encyclopedia of Bacterial and Archaeal Type Strains, Phase III: the genomes of soil and plant-associated and newly described type strains.</title>
        <authorList>
            <person name="Whitman W.B."/>
            <person name="Woyke T."/>
            <person name="Klenk H.P."/>
            <person name="Zhou Y."/>
            <person name="Lilburn T.G."/>
            <person name="Beck B.J."/>
            <person name="De Vos P."/>
            <person name="Vandamme P."/>
            <person name="Eisen J.A."/>
            <person name="Garrity G."/>
            <person name="Hugenholtz P."/>
            <person name="Kyrpides N.C."/>
        </authorList>
    </citation>
    <scope>NUCLEOTIDE SEQUENCE [LARGE SCALE GENOMIC DNA]</scope>
    <source>
        <strain evidence="10 11">A3</strain>
    </source>
</reference>
<sequence>MNDDATATCTGEPKPAALGLATIDAQRRLARDGANELPMAQRRGVLARVAAVLAEPMFLLLGTAAALYVVLGDIGEALVLVASVAVVIGITLQQSNKSEKALDALRDLSAPQASVLRDGERVRIDARRLVVGDVLVLDEGDRVPADARLLAATQLGVDESLLTGEALPAAKHADADGDDGAPTRANHVYRGTLVVRGHGLAEVVATGARTAVGRIGTSLVHTATPRSPLQREIDRAVIAFAAIGLALCALVAGLYATLRGGWIDALLAGVTLAIANVPEEFPVVLTVFLALGAWRLAREQVLTRRMPAIETLGAITVLCVDKTGTLTENRMRVAALRCGESAWDLASGAPIGAAFDDLLARAALACRVDPTDPMERAIVEASPPADAHERVLVREYALTPALFARTQVWRTPSGLIGACSGAPEAVAELCRLAPERRARMLAEVAALGREGLRVIAIGALAHPAGEPLPERQEQLVFAQAGLVAFVDPLRAGVADAVAEARAAGVEVIMLTGDFADTAEAIARQAGIDIGDGALGGAALAACDDVQLAGTLARRRVFARVTPEHKLRLVQALRARGGIVAMTGDGVNDAPALKAADVGIAMGRRGTDVAREAAALVLLDDDFVSIVRGIRRGRAIHDNIVRAMRYILAVHVPIMGMALLPLLGGGPLVLWPIHIVFLELVIDPACALVFEREAAAADVMRRPPRDPRRAVIGLRLLAGSIGDGALAFAACAFVYALARAQGCSDAEVAAAAFVALVASNVGLIALNRGRGLWRTRNHAFWFVVAGACGALALSLALPALARFFRFAVPPAGILGLAGTLPLALLAFVLAVRLRVDRLASARTTPP</sequence>
<evidence type="ECO:0000313" key="11">
    <source>
        <dbReference type="Proteomes" id="UP000294862"/>
    </source>
</evidence>
<dbReference type="InterPro" id="IPR023214">
    <property type="entry name" value="HAD_sf"/>
</dbReference>
<dbReference type="PRINTS" id="PR00119">
    <property type="entry name" value="CATATPASE"/>
</dbReference>
<feature type="transmembrane region" description="Helical" evidence="8">
    <location>
        <begin position="642"/>
        <end position="662"/>
    </location>
</feature>
<dbReference type="InterPro" id="IPR036412">
    <property type="entry name" value="HAD-like_sf"/>
</dbReference>
<evidence type="ECO:0000256" key="8">
    <source>
        <dbReference type="SAM" id="Phobius"/>
    </source>
</evidence>
<keyword evidence="11" id="KW-1185">Reference proteome</keyword>
<feature type="transmembrane region" description="Helical" evidence="8">
    <location>
        <begin position="281"/>
        <end position="297"/>
    </location>
</feature>
<dbReference type="SFLD" id="SFLDS00003">
    <property type="entry name" value="Haloacid_Dehalogenase"/>
    <property type="match status" value="1"/>
</dbReference>
<keyword evidence="6 8" id="KW-1133">Transmembrane helix</keyword>
<proteinExistence type="predicted"/>
<dbReference type="SUPFAM" id="SSF81660">
    <property type="entry name" value="Metal cation-transporting ATPase, ATP-binding domain N"/>
    <property type="match status" value="1"/>
</dbReference>
<evidence type="ECO:0000256" key="5">
    <source>
        <dbReference type="ARBA" id="ARBA00022967"/>
    </source>
</evidence>
<dbReference type="Gene3D" id="3.40.50.1000">
    <property type="entry name" value="HAD superfamily/HAD-like"/>
    <property type="match status" value="2"/>
</dbReference>
<dbReference type="Pfam" id="PF00702">
    <property type="entry name" value="Hydrolase"/>
    <property type="match status" value="1"/>
</dbReference>